<dbReference type="Pfam" id="PF01103">
    <property type="entry name" value="Omp85"/>
    <property type="match status" value="1"/>
</dbReference>
<dbReference type="Gene3D" id="3.10.20.310">
    <property type="entry name" value="membrane protein fhac"/>
    <property type="match status" value="3"/>
</dbReference>
<feature type="region of interest" description="Disordered" evidence="6">
    <location>
        <begin position="71"/>
        <end position="97"/>
    </location>
</feature>
<evidence type="ECO:0000256" key="2">
    <source>
        <dbReference type="ARBA" id="ARBA00022692"/>
    </source>
</evidence>
<keyword evidence="3 7" id="KW-0732">Signal</keyword>
<dbReference type="EMBL" id="JARVLH010000002">
    <property type="protein sequence ID" value="MEX5284742.1"/>
    <property type="molecule type" value="Genomic_DNA"/>
</dbReference>
<proteinExistence type="predicted"/>
<accession>A0ABV3X551</accession>
<dbReference type="InterPro" id="IPR034746">
    <property type="entry name" value="POTRA"/>
</dbReference>
<dbReference type="InterPro" id="IPR039910">
    <property type="entry name" value="D15-like"/>
</dbReference>
<organism evidence="9 10">
    <name type="scientific">Selenomonas sputigena</name>
    <dbReference type="NCBI Taxonomy" id="69823"/>
    <lineage>
        <taxon>Bacteria</taxon>
        <taxon>Bacillati</taxon>
        <taxon>Bacillota</taxon>
        <taxon>Negativicutes</taxon>
        <taxon>Selenomonadales</taxon>
        <taxon>Selenomonadaceae</taxon>
        <taxon>Selenomonas</taxon>
    </lineage>
</organism>
<feature type="signal peptide" evidence="7">
    <location>
        <begin position="1"/>
        <end position="27"/>
    </location>
</feature>
<gene>
    <name evidence="9" type="ORF">QCO44_03675</name>
</gene>
<comment type="subcellular location">
    <subcellularLocation>
        <location evidence="1">Membrane</location>
    </subcellularLocation>
</comment>
<evidence type="ECO:0000256" key="4">
    <source>
        <dbReference type="ARBA" id="ARBA00023136"/>
    </source>
</evidence>
<name>A0ABV3X551_9FIRM</name>
<feature type="domain" description="POTRA" evidence="8">
    <location>
        <begin position="107"/>
        <end position="178"/>
    </location>
</feature>
<reference evidence="9 10" key="1">
    <citation type="submission" date="2023-04" db="EMBL/GenBank/DDBJ databases">
        <title>Genome Sequence of Selenomonas sputigena ATCC 33150.</title>
        <authorList>
            <person name="Miller D.P."/>
            <person name="Anvari S."/>
            <person name="Polson S.W."/>
            <person name="Macdonald M."/>
            <person name="Mcdowell J.V."/>
        </authorList>
    </citation>
    <scope>NUCLEOTIDE SEQUENCE [LARGE SCALE GENOMIC DNA]</scope>
    <source>
        <strain evidence="9 10">ATCC 33150</strain>
    </source>
</reference>
<keyword evidence="4" id="KW-0472">Membrane</keyword>
<dbReference type="PROSITE" id="PS51779">
    <property type="entry name" value="POTRA"/>
    <property type="match status" value="2"/>
</dbReference>
<evidence type="ECO:0000256" key="3">
    <source>
        <dbReference type="ARBA" id="ARBA00022729"/>
    </source>
</evidence>
<feature type="chain" id="PRO_5047104999" evidence="7">
    <location>
        <begin position="28"/>
        <end position="648"/>
    </location>
</feature>
<keyword evidence="2" id="KW-0812">Transmembrane</keyword>
<keyword evidence="10" id="KW-1185">Reference proteome</keyword>
<evidence type="ECO:0000313" key="9">
    <source>
        <dbReference type="EMBL" id="MEX5284742.1"/>
    </source>
</evidence>
<feature type="domain" description="POTRA" evidence="8">
    <location>
        <begin position="179"/>
        <end position="253"/>
    </location>
</feature>
<keyword evidence="5" id="KW-0998">Cell outer membrane</keyword>
<dbReference type="Gene3D" id="2.40.160.50">
    <property type="entry name" value="membrane protein fhac: a member of the omp85/tpsb transporter family"/>
    <property type="match status" value="1"/>
</dbReference>
<evidence type="ECO:0000256" key="1">
    <source>
        <dbReference type="ARBA" id="ARBA00004370"/>
    </source>
</evidence>
<dbReference type="PANTHER" id="PTHR12815">
    <property type="entry name" value="SORTING AND ASSEMBLY MACHINERY SAMM50 PROTEIN FAMILY MEMBER"/>
    <property type="match status" value="1"/>
</dbReference>
<dbReference type="InterPro" id="IPR010827">
    <property type="entry name" value="BamA/TamA_POTRA"/>
</dbReference>
<dbReference type="Pfam" id="PF07244">
    <property type="entry name" value="POTRA"/>
    <property type="match status" value="2"/>
</dbReference>
<comment type="caution">
    <text evidence="9">The sequence shown here is derived from an EMBL/GenBank/DDBJ whole genome shotgun (WGS) entry which is preliminary data.</text>
</comment>
<protein>
    <submittedName>
        <fullName evidence="9">Outer membrane protein assembly factor</fullName>
    </submittedName>
</protein>
<dbReference type="InterPro" id="IPR000184">
    <property type="entry name" value="Bac_surfAg_D15"/>
</dbReference>
<dbReference type="PANTHER" id="PTHR12815:SF47">
    <property type="entry name" value="TRANSLOCATION AND ASSEMBLY MODULE SUBUNIT TAMA"/>
    <property type="match status" value="1"/>
</dbReference>
<evidence type="ECO:0000259" key="8">
    <source>
        <dbReference type="PROSITE" id="PS51779"/>
    </source>
</evidence>
<evidence type="ECO:0000256" key="5">
    <source>
        <dbReference type="ARBA" id="ARBA00023237"/>
    </source>
</evidence>
<evidence type="ECO:0000256" key="6">
    <source>
        <dbReference type="SAM" id="MobiDB-lite"/>
    </source>
</evidence>
<dbReference type="Proteomes" id="UP001559623">
    <property type="component" value="Unassembled WGS sequence"/>
</dbReference>
<sequence>MDMKRTRALAGAIVLATSFAGFSGSAAAEDAALAAAESAREQHNAAQDAEEIQRVQNDAADQTASVAAAAVEKKAEENTRDARVQEWEKTRPDDKKLDEDTKIAEGKTIVDIVITGAGSDTMATAREAVTQRAGDVYDAKKAADDRSAIYDTGYFYDLYPSWEYVPEGVVLTYHVLENPVLRSIKIEGNTVEKTEELEKLITVKTGRVLNGRELQKNVSALQEKYRADGYILAKIEDMNIDTNGDLKLKINEGKLAGYAVKGNTKTKDYVITREMRQKLGEPFDVKLARRSMQRVYNLGFFQDVNMKLNPQEDGSVILETDVVEKRTGNFGIGAGYSSSDGFIGMINVGDSNFLGMGDAINVLYEMSGKDTDARGFSFSYTRPWLDKKETSGTIRVYNRTSQYDDYNTDGNLIEKYMRKYSGGELTLGRPASEYSTNYITLRNRKDEYERHKGSGLIADRSTPAYEAWRKANFGTTRSITLSHVTDTRDNIYNPTSGAVVNLVTEFAGFGGDFKYQKYTLEDKNFFKVGRAHTVAFRGQYGYGHGNIPESNQYKVGGQDSLRGYRDDQFRGDHMFLTTLEYRFPLVKKMQGAVFTDWGAAWASGFWPENIKGSVGLGLQFDTPVGPLRLDYGRGKDGGRVHFSVGGSF</sequence>
<dbReference type="RefSeq" id="WP_368846466.1">
    <property type="nucleotide sequence ID" value="NZ_CP194411.1"/>
</dbReference>
<evidence type="ECO:0000256" key="7">
    <source>
        <dbReference type="SAM" id="SignalP"/>
    </source>
</evidence>
<evidence type="ECO:0000313" key="10">
    <source>
        <dbReference type="Proteomes" id="UP001559623"/>
    </source>
</evidence>